<keyword evidence="6 10" id="KW-0408">Iron</keyword>
<dbReference type="Pfam" id="PF00730">
    <property type="entry name" value="HhH-GPD"/>
    <property type="match status" value="1"/>
</dbReference>
<dbReference type="CDD" id="cd00056">
    <property type="entry name" value="ENDO3c"/>
    <property type="match status" value="1"/>
</dbReference>
<dbReference type="Gene3D" id="1.10.340.30">
    <property type="entry name" value="Hypothetical protein, domain 2"/>
    <property type="match status" value="1"/>
</dbReference>
<dbReference type="GO" id="GO:0003677">
    <property type="term" value="F:DNA binding"/>
    <property type="evidence" value="ECO:0007669"/>
    <property type="project" value="UniProtKB-UniRule"/>
</dbReference>
<keyword evidence="8 10" id="KW-0234">DNA repair</keyword>
<evidence type="ECO:0000313" key="13">
    <source>
        <dbReference type="Proteomes" id="UP000177416"/>
    </source>
</evidence>
<evidence type="ECO:0000256" key="3">
    <source>
        <dbReference type="ARBA" id="ARBA00022723"/>
    </source>
</evidence>
<keyword evidence="5 10" id="KW-0378">Hydrolase</keyword>
<sequence>MEQDTQRIITIVNLLKKTYPQAKIVLKYGNPWELLVAVILSAQCTDKMVNKVAEKLFAKYKTLDDYVTADLAKFEQDIKSTGFYHNKAKNILAAAMLIKEKFGGKIPKTMAEMCTIPGVARKTANVVLGNAHGIVEGIAVDTHVFRLSQRLRLVNLDRIGGKKELFFKRLGLKGSPRPSLESIVDYKKDADPNKIEQELMKVIPKQDWFKMTYLLIDHGRAICKAQNPDCNHCVLNTICPVSRN</sequence>
<name>A0A1F5ZPB5_9BACT</name>
<dbReference type="InterPro" id="IPR011257">
    <property type="entry name" value="DNA_glycosylase"/>
</dbReference>
<evidence type="ECO:0000256" key="10">
    <source>
        <dbReference type="HAMAP-Rule" id="MF_00942"/>
    </source>
</evidence>
<comment type="similarity">
    <text evidence="1 10">Belongs to the Nth/MutY family.</text>
</comment>
<keyword evidence="7 10" id="KW-0411">Iron-sulfur</keyword>
<feature type="domain" description="HhH-GPD" evidence="11">
    <location>
        <begin position="40"/>
        <end position="221"/>
    </location>
</feature>
<dbReference type="InterPro" id="IPR003265">
    <property type="entry name" value="HhH-GPD_domain"/>
</dbReference>
<comment type="cofactor">
    <cofactor evidence="10">
        <name>[4Fe-4S] cluster</name>
        <dbReference type="ChEBI" id="CHEBI:49883"/>
    </cofactor>
    <text evidence="10">Binds 1 [4Fe-4S] cluster.</text>
</comment>
<keyword evidence="2 10" id="KW-0004">4Fe-4S</keyword>
<dbReference type="Gene3D" id="1.10.1670.10">
    <property type="entry name" value="Helix-hairpin-Helix base-excision DNA repair enzymes (C-terminal)"/>
    <property type="match status" value="2"/>
</dbReference>
<keyword evidence="10" id="KW-0238">DNA-binding</keyword>
<comment type="catalytic activity">
    <reaction evidence="10">
        <text>2'-deoxyribonucleotide-(2'-deoxyribose 5'-phosphate)-2'-deoxyribonucleotide-DNA = a 3'-end 2'-deoxyribonucleotide-(2,3-dehydro-2,3-deoxyribose 5'-phosphate)-DNA + a 5'-end 5'-phospho-2'-deoxyribonucleoside-DNA + H(+)</text>
        <dbReference type="Rhea" id="RHEA:66592"/>
        <dbReference type="Rhea" id="RHEA-COMP:13180"/>
        <dbReference type="Rhea" id="RHEA-COMP:16897"/>
        <dbReference type="Rhea" id="RHEA-COMP:17067"/>
        <dbReference type="ChEBI" id="CHEBI:15378"/>
        <dbReference type="ChEBI" id="CHEBI:136412"/>
        <dbReference type="ChEBI" id="CHEBI:157695"/>
        <dbReference type="ChEBI" id="CHEBI:167181"/>
        <dbReference type="EC" id="4.2.99.18"/>
    </reaction>
</comment>
<dbReference type="SMART" id="SM00478">
    <property type="entry name" value="ENDO3c"/>
    <property type="match status" value="1"/>
</dbReference>
<dbReference type="Proteomes" id="UP000177416">
    <property type="component" value="Unassembled WGS sequence"/>
</dbReference>
<evidence type="ECO:0000313" key="12">
    <source>
        <dbReference type="EMBL" id="OGG14346.1"/>
    </source>
</evidence>
<dbReference type="GO" id="GO:0140078">
    <property type="term" value="F:class I DNA-(apurinic or apyrimidinic site) endonuclease activity"/>
    <property type="evidence" value="ECO:0007669"/>
    <property type="project" value="UniProtKB-EC"/>
</dbReference>
<feature type="binding site" evidence="10">
    <location>
        <position position="239"/>
    </location>
    <ligand>
        <name>[4Fe-4S] cluster</name>
        <dbReference type="ChEBI" id="CHEBI:49883"/>
    </ligand>
</feature>
<organism evidence="12 13">
    <name type="scientific">Candidatus Gottesmanbacteria bacterium RIFCSPHIGHO2_01_FULL_46_14</name>
    <dbReference type="NCBI Taxonomy" id="1798380"/>
    <lineage>
        <taxon>Bacteria</taxon>
        <taxon>Candidatus Gottesmaniibacteriota</taxon>
    </lineage>
</organism>
<evidence type="ECO:0000256" key="7">
    <source>
        <dbReference type="ARBA" id="ARBA00023014"/>
    </source>
</evidence>
<dbReference type="InterPro" id="IPR023170">
    <property type="entry name" value="HhH_base_excis_C"/>
</dbReference>
<feature type="binding site" evidence="10">
    <location>
        <position position="223"/>
    </location>
    <ligand>
        <name>[4Fe-4S] cluster</name>
        <dbReference type="ChEBI" id="CHEBI:49883"/>
    </ligand>
</feature>
<dbReference type="PANTHER" id="PTHR10359:SF18">
    <property type="entry name" value="ENDONUCLEASE III"/>
    <property type="match status" value="1"/>
</dbReference>
<comment type="function">
    <text evidence="10">DNA repair enzyme that has both DNA N-glycosylase activity and AP-lyase activity. The DNA N-glycosylase activity releases various damaged pyrimidines from DNA by cleaving the N-glycosidic bond, leaving an AP (apurinic/apyrimidinic) site. The AP-lyase activity cleaves the phosphodiester bond 3' to the AP site by a beta-elimination, leaving a 3'-terminal unsaturated sugar and a product with a terminal 5'-phosphate.</text>
</comment>
<keyword evidence="10" id="KW-0456">Lyase</keyword>
<feature type="binding site" evidence="10">
    <location>
        <position position="233"/>
    </location>
    <ligand>
        <name>[4Fe-4S] cluster</name>
        <dbReference type="ChEBI" id="CHEBI:49883"/>
    </ligand>
</feature>
<evidence type="ECO:0000256" key="4">
    <source>
        <dbReference type="ARBA" id="ARBA00022763"/>
    </source>
</evidence>
<dbReference type="FunFam" id="1.10.340.30:FF:000001">
    <property type="entry name" value="Endonuclease III"/>
    <property type="match status" value="1"/>
</dbReference>
<dbReference type="GO" id="GO:0006285">
    <property type="term" value="P:base-excision repair, AP site formation"/>
    <property type="evidence" value="ECO:0007669"/>
    <property type="project" value="TreeGrafter"/>
</dbReference>
<gene>
    <name evidence="10" type="primary">nth</name>
    <name evidence="12" type="ORF">A2875_01710</name>
</gene>
<dbReference type="GO" id="GO:0046872">
    <property type="term" value="F:metal ion binding"/>
    <property type="evidence" value="ECO:0007669"/>
    <property type="project" value="UniProtKB-KW"/>
</dbReference>
<keyword evidence="9 10" id="KW-0326">Glycosidase</keyword>
<dbReference type="EC" id="4.2.99.18" evidence="10"/>
<dbReference type="InterPro" id="IPR005759">
    <property type="entry name" value="Nth"/>
</dbReference>
<proteinExistence type="inferred from homology"/>
<accession>A0A1F5ZPB5</accession>
<dbReference type="GO" id="GO:0051539">
    <property type="term" value="F:4 iron, 4 sulfur cluster binding"/>
    <property type="evidence" value="ECO:0007669"/>
    <property type="project" value="UniProtKB-UniRule"/>
</dbReference>
<evidence type="ECO:0000256" key="6">
    <source>
        <dbReference type="ARBA" id="ARBA00023004"/>
    </source>
</evidence>
<evidence type="ECO:0000256" key="8">
    <source>
        <dbReference type="ARBA" id="ARBA00023204"/>
    </source>
</evidence>
<dbReference type="HAMAP" id="MF_00942">
    <property type="entry name" value="Nth"/>
    <property type="match status" value="1"/>
</dbReference>
<keyword evidence="3 10" id="KW-0479">Metal-binding</keyword>
<evidence type="ECO:0000256" key="5">
    <source>
        <dbReference type="ARBA" id="ARBA00022801"/>
    </source>
</evidence>
<dbReference type="PANTHER" id="PTHR10359">
    <property type="entry name" value="A/G-SPECIFIC ADENINE GLYCOSYLASE/ENDONUCLEASE III"/>
    <property type="match status" value="1"/>
</dbReference>
<dbReference type="EMBL" id="MFJJ01000022">
    <property type="protein sequence ID" value="OGG14346.1"/>
    <property type="molecule type" value="Genomic_DNA"/>
</dbReference>
<feature type="binding site" evidence="10">
    <location>
        <position position="230"/>
    </location>
    <ligand>
        <name>[4Fe-4S] cluster</name>
        <dbReference type="ChEBI" id="CHEBI:49883"/>
    </ligand>
</feature>
<evidence type="ECO:0000259" key="11">
    <source>
        <dbReference type="SMART" id="SM00478"/>
    </source>
</evidence>
<evidence type="ECO:0000256" key="1">
    <source>
        <dbReference type="ARBA" id="ARBA00008343"/>
    </source>
</evidence>
<evidence type="ECO:0000256" key="2">
    <source>
        <dbReference type="ARBA" id="ARBA00022485"/>
    </source>
</evidence>
<comment type="caution">
    <text evidence="12">The sequence shown here is derived from an EMBL/GenBank/DDBJ whole genome shotgun (WGS) entry which is preliminary data.</text>
</comment>
<dbReference type="SUPFAM" id="SSF48150">
    <property type="entry name" value="DNA-glycosylase"/>
    <property type="match status" value="1"/>
</dbReference>
<dbReference type="GO" id="GO:0019104">
    <property type="term" value="F:DNA N-glycosylase activity"/>
    <property type="evidence" value="ECO:0007669"/>
    <property type="project" value="UniProtKB-UniRule"/>
</dbReference>
<keyword evidence="4 10" id="KW-0227">DNA damage</keyword>
<evidence type="ECO:0000256" key="9">
    <source>
        <dbReference type="ARBA" id="ARBA00023295"/>
    </source>
</evidence>
<dbReference type="PIRSF" id="PIRSF001435">
    <property type="entry name" value="Nth"/>
    <property type="match status" value="1"/>
</dbReference>
<protein>
    <recommendedName>
        <fullName evidence="10">Endonuclease III</fullName>
        <ecNumber evidence="10">4.2.99.18</ecNumber>
    </recommendedName>
    <alternativeName>
        <fullName evidence="10">DNA-(apurinic or apyrimidinic site) lyase</fullName>
    </alternativeName>
</protein>
<dbReference type="AlphaFoldDB" id="A0A1F5ZPB5"/>
<reference evidence="12 13" key="1">
    <citation type="journal article" date="2016" name="Nat. Commun.">
        <title>Thousands of microbial genomes shed light on interconnected biogeochemical processes in an aquifer system.</title>
        <authorList>
            <person name="Anantharaman K."/>
            <person name="Brown C.T."/>
            <person name="Hug L.A."/>
            <person name="Sharon I."/>
            <person name="Castelle C.J."/>
            <person name="Probst A.J."/>
            <person name="Thomas B.C."/>
            <person name="Singh A."/>
            <person name="Wilkins M.J."/>
            <person name="Karaoz U."/>
            <person name="Brodie E.L."/>
            <person name="Williams K.H."/>
            <person name="Hubbard S.S."/>
            <person name="Banfield J.F."/>
        </authorList>
    </citation>
    <scope>NUCLEOTIDE SEQUENCE [LARGE SCALE GENOMIC DNA]</scope>
</reference>